<dbReference type="EMBL" id="AP028924">
    <property type="protein sequence ID" value="BET03375.1"/>
    <property type="molecule type" value="Genomic_DNA"/>
</dbReference>
<sequence length="82" mass="9105">MITRRLGLKVPGFSYSAGSYGGPEGYQSFPFGLGTGEWRIAVRVSGPQMTRERRRASTVERVPSRTEEDQLVLMRILMRGGG</sequence>
<proteinExistence type="predicted"/>
<keyword evidence="2" id="KW-1185">Reference proteome</keyword>
<evidence type="ECO:0000313" key="1">
    <source>
        <dbReference type="EMBL" id="BET03375.1"/>
    </source>
</evidence>
<accession>A0ABN7BG80</accession>
<reference evidence="1 2" key="1">
    <citation type="submission" date="2023-09" db="EMBL/GenBank/DDBJ databases">
        <title>Nesidiocoris tenuis whole genome shotgun sequence.</title>
        <authorList>
            <person name="Shibata T."/>
            <person name="Shimoda M."/>
            <person name="Kobayashi T."/>
            <person name="Uehara T."/>
        </authorList>
    </citation>
    <scope>NUCLEOTIDE SEQUENCE [LARGE SCALE GENOMIC DNA]</scope>
    <source>
        <strain evidence="1 2">Japan</strain>
    </source>
</reference>
<evidence type="ECO:0000313" key="2">
    <source>
        <dbReference type="Proteomes" id="UP001307889"/>
    </source>
</evidence>
<protein>
    <submittedName>
        <fullName evidence="1">Uncharacterized protein</fullName>
    </submittedName>
</protein>
<organism evidence="1 2">
    <name type="scientific">Nesidiocoris tenuis</name>
    <dbReference type="NCBI Taxonomy" id="355587"/>
    <lineage>
        <taxon>Eukaryota</taxon>
        <taxon>Metazoa</taxon>
        <taxon>Ecdysozoa</taxon>
        <taxon>Arthropoda</taxon>
        <taxon>Hexapoda</taxon>
        <taxon>Insecta</taxon>
        <taxon>Pterygota</taxon>
        <taxon>Neoptera</taxon>
        <taxon>Paraneoptera</taxon>
        <taxon>Hemiptera</taxon>
        <taxon>Heteroptera</taxon>
        <taxon>Panheteroptera</taxon>
        <taxon>Cimicomorpha</taxon>
        <taxon>Miridae</taxon>
        <taxon>Dicyphina</taxon>
        <taxon>Nesidiocoris</taxon>
    </lineage>
</organism>
<gene>
    <name evidence="1" type="ORF">NTJ_16193</name>
</gene>
<name>A0ABN7BG80_9HEMI</name>
<dbReference type="Proteomes" id="UP001307889">
    <property type="component" value="Chromosome 16"/>
</dbReference>